<proteinExistence type="predicted"/>
<evidence type="ECO:0000313" key="2">
    <source>
        <dbReference type="Proteomes" id="UP001165960"/>
    </source>
</evidence>
<dbReference type="Proteomes" id="UP001165960">
    <property type="component" value="Unassembled WGS sequence"/>
</dbReference>
<name>A0ACC2SVF2_9FUNG</name>
<protein>
    <submittedName>
        <fullName evidence="1">Uncharacterized protein</fullName>
    </submittedName>
</protein>
<sequence>MKEGLFLGKEIQISNYFTCHNPVCTIELKTGPLVIARKSLGNYNSSLLPHSHAGPNSHVILNDSLESHMDFSATVSGTKLGGYLWFKPAFWGLQGLLNLIDLQEMGSTIKAHTFSTFSPITTNEGLHGVIGVSKGYPSPDIQSIPPQKYILF</sequence>
<evidence type="ECO:0000313" key="1">
    <source>
        <dbReference type="EMBL" id="KAJ9066370.1"/>
    </source>
</evidence>
<organism evidence="1 2">
    <name type="scientific">Entomophthora muscae</name>
    <dbReference type="NCBI Taxonomy" id="34485"/>
    <lineage>
        <taxon>Eukaryota</taxon>
        <taxon>Fungi</taxon>
        <taxon>Fungi incertae sedis</taxon>
        <taxon>Zoopagomycota</taxon>
        <taxon>Entomophthoromycotina</taxon>
        <taxon>Entomophthoromycetes</taxon>
        <taxon>Entomophthorales</taxon>
        <taxon>Entomophthoraceae</taxon>
        <taxon>Entomophthora</taxon>
    </lineage>
</organism>
<accession>A0ACC2SVF2</accession>
<comment type="caution">
    <text evidence="1">The sequence shown here is derived from an EMBL/GenBank/DDBJ whole genome shotgun (WGS) entry which is preliminary data.</text>
</comment>
<reference evidence="1" key="1">
    <citation type="submission" date="2022-04" db="EMBL/GenBank/DDBJ databases">
        <title>Genome of the entomopathogenic fungus Entomophthora muscae.</title>
        <authorList>
            <person name="Elya C."/>
            <person name="Lovett B.R."/>
            <person name="Lee E."/>
            <person name="Macias A.M."/>
            <person name="Hajek A.E."/>
            <person name="De Bivort B.L."/>
            <person name="Kasson M.T."/>
            <person name="De Fine Licht H.H."/>
            <person name="Stajich J.E."/>
        </authorList>
    </citation>
    <scope>NUCLEOTIDE SEQUENCE</scope>
    <source>
        <strain evidence="1">Berkeley</strain>
    </source>
</reference>
<dbReference type="EMBL" id="QTSX02004294">
    <property type="protein sequence ID" value="KAJ9066370.1"/>
    <property type="molecule type" value="Genomic_DNA"/>
</dbReference>
<keyword evidence="2" id="KW-1185">Reference proteome</keyword>
<gene>
    <name evidence="1" type="ORF">DSO57_1010322</name>
</gene>